<proteinExistence type="predicted"/>
<name>H1YH87_9SPHI</name>
<dbReference type="Proteomes" id="UP000002774">
    <property type="component" value="Chromosome"/>
</dbReference>
<evidence type="ECO:0000313" key="2">
    <source>
        <dbReference type="Proteomes" id="UP000002774"/>
    </source>
</evidence>
<gene>
    <name evidence="1" type="ORF">Mucpa_0394</name>
</gene>
<dbReference type="STRING" id="714943.Mucpa_0394"/>
<dbReference type="EMBL" id="CM001403">
    <property type="protein sequence ID" value="EHQ24589.1"/>
    <property type="molecule type" value="Genomic_DNA"/>
</dbReference>
<reference evidence="1" key="1">
    <citation type="submission" date="2011-09" db="EMBL/GenBank/DDBJ databases">
        <title>The permanent draft genome of Mucilaginibacter paludis DSM 18603.</title>
        <authorList>
            <consortium name="US DOE Joint Genome Institute (JGI-PGF)"/>
            <person name="Lucas S."/>
            <person name="Han J."/>
            <person name="Lapidus A."/>
            <person name="Bruce D."/>
            <person name="Goodwin L."/>
            <person name="Pitluck S."/>
            <person name="Peters L."/>
            <person name="Kyrpides N."/>
            <person name="Mavromatis K."/>
            <person name="Ivanova N."/>
            <person name="Mikhailova N."/>
            <person name="Held B."/>
            <person name="Detter J.C."/>
            <person name="Tapia R."/>
            <person name="Han C."/>
            <person name="Land M."/>
            <person name="Hauser L."/>
            <person name="Markowitz V."/>
            <person name="Cheng J.-F."/>
            <person name="Hugenholtz P."/>
            <person name="Woyke T."/>
            <person name="Wu D."/>
            <person name="Tindall B."/>
            <person name="Brambilla E."/>
            <person name="Klenk H.-P."/>
            <person name="Eisen J.A."/>
        </authorList>
    </citation>
    <scope>NUCLEOTIDE SEQUENCE [LARGE SCALE GENOMIC DNA]</scope>
    <source>
        <strain evidence="1">DSM 18603</strain>
    </source>
</reference>
<keyword evidence="2" id="KW-1185">Reference proteome</keyword>
<dbReference type="AlphaFoldDB" id="H1YH87"/>
<dbReference type="HOGENOM" id="CLU_2634226_0_0_10"/>
<evidence type="ECO:0000313" key="1">
    <source>
        <dbReference type="EMBL" id="EHQ24589.1"/>
    </source>
</evidence>
<accession>H1YH87</accession>
<protein>
    <submittedName>
        <fullName evidence="1">Uncharacterized protein</fullName>
    </submittedName>
</protein>
<sequence length="77" mass="8548">MDGWMDGWMDGLRDGWSELLIGPLKTMSSQPEGGNSCARTVFAWFCTCNKANQGVQTPTSTFPEEGIVQGRRFELSE</sequence>
<organism evidence="1 2">
    <name type="scientific">Mucilaginibacter paludis DSM 18603</name>
    <dbReference type="NCBI Taxonomy" id="714943"/>
    <lineage>
        <taxon>Bacteria</taxon>
        <taxon>Pseudomonadati</taxon>
        <taxon>Bacteroidota</taxon>
        <taxon>Sphingobacteriia</taxon>
        <taxon>Sphingobacteriales</taxon>
        <taxon>Sphingobacteriaceae</taxon>
        <taxon>Mucilaginibacter</taxon>
    </lineage>
</organism>